<evidence type="ECO:0000313" key="10">
    <source>
        <dbReference type="EMBL" id="CAF2106234.1"/>
    </source>
</evidence>
<dbReference type="Proteomes" id="UP000663824">
    <property type="component" value="Unassembled WGS sequence"/>
</dbReference>
<dbReference type="GO" id="GO:0005886">
    <property type="term" value="C:plasma membrane"/>
    <property type="evidence" value="ECO:0007669"/>
    <property type="project" value="TreeGrafter"/>
</dbReference>
<reference evidence="10" key="1">
    <citation type="submission" date="2021-02" db="EMBL/GenBank/DDBJ databases">
        <authorList>
            <person name="Nowell W R."/>
        </authorList>
    </citation>
    <scope>NUCLEOTIDE SEQUENCE</scope>
</reference>
<comment type="caution">
    <text evidence="7">Lacks conserved residue(s) required for the propagation of feature annotation.</text>
</comment>
<dbReference type="PROSITE" id="PS50068">
    <property type="entry name" value="LDLRA_2"/>
    <property type="match status" value="2"/>
</dbReference>
<evidence type="ECO:0000256" key="2">
    <source>
        <dbReference type="ARBA" id="ARBA00022692"/>
    </source>
</evidence>
<dbReference type="CDD" id="cd00112">
    <property type="entry name" value="LDLa"/>
    <property type="match status" value="2"/>
</dbReference>
<evidence type="ECO:0000256" key="6">
    <source>
        <dbReference type="ARBA" id="ARBA00023157"/>
    </source>
</evidence>
<dbReference type="EMBL" id="CAJNRE010011983">
    <property type="protein sequence ID" value="CAF2106234.1"/>
    <property type="molecule type" value="Genomic_DNA"/>
</dbReference>
<keyword evidence="7" id="KW-0245">EGF-like domain</keyword>
<protein>
    <recommendedName>
        <fullName evidence="9">EGF-like domain-containing protein</fullName>
    </recommendedName>
</protein>
<evidence type="ECO:0000256" key="7">
    <source>
        <dbReference type="PROSITE-ProRule" id="PRU00076"/>
    </source>
</evidence>
<evidence type="ECO:0000259" key="9">
    <source>
        <dbReference type="PROSITE" id="PS50026"/>
    </source>
</evidence>
<dbReference type="PANTHER" id="PTHR24270">
    <property type="entry name" value="LOW-DENSITY LIPOPROTEIN RECEPTOR-RELATED"/>
    <property type="match status" value="1"/>
</dbReference>
<dbReference type="CDD" id="cd00054">
    <property type="entry name" value="EGF_CA"/>
    <property type="match status" value="1"/>
</dbReference>
<dbReference type="SMART" id="SM00181">
    <property type="entry name" value="EGF"/>
    <property type="match status" value="3"/>
</dbReference>
<keyword evidence="3" id="KW-0677">Repeat</keyword>
<feature type="disulfide bond" evidence="8">
    <location>
        <begin position="657"/>
        <end position="675"/>
    </location>
</feature>
<sequence>MLVFATMFALSQSRVVIYDTETNRSVEKFDCVYYMNDEGDEIPYCQRLNSSEALKRSRTRCENGGKEILFRDLIQSVIEPIEVLKWSTSIEIADLYARVFYNASAIEDNDKNFVCQCNQPGTFGKYCEYLLGGSYNYFGETLEAQFSKKASEDSWNTQRYGHILCYTTLPCLGRHLCLDWREICDGVQQCKFGTDEENWDLLEFNECEDDEFRCRNGMCIPEEFWLDGDYDCMDQSDELYRDDGEYCHSSHDAMACDEHICRPNTYSCGDGQCIFWHTRMPFNRLDPIEDDCVNKRNINYMCEVSRTRFLWTLPNGLCWPDANYDDKRYPVWSNTYSTNISWMVQCTYLIKCLLSNGFERKCPCNRKNCSQLIRSTCASLRFIFYPPPGVISHNLFFLYDALDPLQSITNLGVGLNGTLKCKGFLLETKPPLLLFPPLKVIFLQPNFNSILCDPQYIPEESANRVFDTFFQYHPSCWNGSFTFNGRSYAVHPNACLSAGTCISQYRILDGESDCYDESDEIRDFEKNFCTGNVGRHRFQCFSDENKCIPLYLLGTRTLECSNQYDEIWRNTGISLTEVRACHKSDHHDCARLKHYIRRSSQTNFTEDFDNINISKQLSTKNIPFRFYCDTFWDLDDHIDERPELCNDWICEKHQFQCQTGQCIDVDWVCDGEWDCADASDEEAISFNIDRLHHNAHVTDLPKRVENCQNLYRNTSFSMFCNSSFEFGCFRSNVENPLNIQSNRPCINLTQIGDEIQDCYNAYDEKNTFEANGGILGMWGFHYRCGSIVDSYQNICSEKDSNCSSILCSKLRDPSKSCFGPLDVFCLEENRCVKNARCNKTRECKHGDDEYWCASTVGQDKTFYRFEKERKYRSSLNFSFTRRYAPEDRTHSMKLFKERGILIQNELPIEYFYSCNRGAAIFMMNEMRCFCPPAYYGRWCEFFSDRITIITVVDRAKFSFMMLSNILKVRANLLHENETIDFHEFHIIPTIENAQRVKHRFYLRYSYSFEMLQKKKHRFFNRSDIVDRHPYSVHFDIFELLENATAKELGSWHYPIYFDYLPSFRLAVILKLPSLPLDTAADPCQHSRCNRNSNCKPVFNDNQTYYCSCKSGFYGKDCHFYEPRCETHCSVRSLCRPHGNNVKQPSINCICPMDHFGPGCHLQYNDCKSNPCLNSGICFPTYSYSGEVSYVCVCSERFYGKRCELRKASVFLQLNMTTNLKILATSIQLYDVNPKTLDLIIRYQQVEHGMVSVVSYLHSDTYSPYIGLLKMYDLDEQNNITGDASGIIRDASGIIWGASGIIWDASSIIWDASSIIWDASSIIWDASSIIWDASSIIWDARSIIWDGNKIT</sequence>
<evidence type="ECO:0000256" key="1">
    <source>
        <dbReference type="ARBA" id="ARBA00004167"/>
    </source>
</evidence>
<keyword evidence="5" id="KW-0472">Membrane</keyword>
<evidence type="ECO:0000256" key="3">
    <source>
        <dbReference type="ARBA" id="ARBA00022737"/>
    </source>
</evidence>
<feature type="domain" description="EGF-like" evidence="9">
    <location>
        <begin position="1162"/>
        <end position="1203"/>
    </location>
</feature>
<dbReference type="InterPro" id="IPR050685">
    <property type="entry name" value="LDLR"/>
</dbReference>
<dbReference type="Pfam" id="PF00008">
    <property type="entry name" value="EGF"/>
    <property type="match status" value="1"/>
</dbReference>
<evidence type="ECO:0000313" key="11">
    <source>
        <dbReference type="Proteomes" id="UP000663824"/>
    </source>
</evidence>
<accession>A0A816TW39</accession>
<feature type="disulfide bond" evidence="7">
    <location>
        <begin position="1193"/>
        <end position="1202"/>
    </location>
</feature>
<evidence type="ECO:0000256" key="8">
    <source>
        <dbReference type="PROSITE-ProRule" id="PRU00124"/>
    </source>
</evidence>
<dbReference type="GO" id="GO:0016192">
    <property type="term" value="P:vesicle-mediated transport"/>
    <property type="evidence" value="ECO:0007669"/>
    <property type="project" value="UniProtKB-ARBA"/>
</dbReference>
<dbReference type="Gene3D" id="2.10.25.10">
    <property type="entry name" value="Laminin"/>
    <property type="match status" value="1"/>
</dbReference>
<comment type="subcellular location">
    <subcellularLocation>
        <location evidence="1">Membrane</location>
        <topology evidence="1">Single-pass membrane protein</topology>
    </subcellularLocation>
</comment>
<keyword evidence="2" id="KW-0812">Transmembrane</keyword>
<keyword evidence="4" id="KW-1133">Transmembrane helix</keyword>
<dbReference type="SMART" id="SM00192">
    <property type="entry name" value="LDLa"/>
    <property type="match status" value="5"/>
</dbReference>
<dbReference type="InterPro" id="IPR036055">
    <property type="entry name" value="LDL_receptor-like_sf"/>
</dbReference>
<feature type="disulfide bond" evidence="8">
    <location>
        <begin position="214"/>
        <end position="232"/>
    </location>
</feature>
<feature type="domain" description="EGF-like" evidence="9">
    <location>
        <begin position="1079"/>
        <end position="1118"/>
    </location>
</feature>
<feature type="disulfide bond" evidence="8">
    <location>
        <begin position="650"/>
        <end position="662"/>
    </location>
</feature>
<feature type="disulfide bond" evidence="8">
    <location>
        <begin position="207"/>
        <end position="219"/>
    </location>
</feature>
<proteinExistence type="predicted"/>
<feature type="disulfide bond" evidence="7">
    <location>
        <begin position="1108"/>
        <end position="1117"/>
    </location>
</feature>
<dbReference type="PROSITE" id="PS01186">
    <property type="entry name" value="EGF_2"/>
    <property type="match status" value="1"/>
</dbReference>
<dbReference type="InterPro" id="IPR000742">
    <property type="entry name" value="EGF"/>
</dbReference>
<gene>
    <name evidence="10" type="ORF">MBJ925_LOCUS23322</name>
</gene>
<name>A0A816TW39_9BILA</name>
<dbReference type="SUPFAM" id="SSF57196">
    <property type="entry name" value="EGF/Laminin"/>
    <property type="match status" value="1"/>
</dbReference>
<dbReference type="InterPro" id="IPR002172">
    <property type="entry name" value="LDrepeatLR_classA_rpt"/>
</dbReference>
<dbReference type="PRINTS" id="PR00261">
    <property type="entry name" value="LDLRECEPTOR"/>
</dbReference>
<organism evidence="10 11">
    <name type="scientific">Rotaria magnacalcarata</name>
    <dbReference type="NCBI Taxonomy" id="392030"/>
    <lineage>
        <taxon>Eukaryota</taxon>
        <taxon>Metazoa</taxon>
        <taxon>Spiralia</taxon>
        <taxon>Gnathifera</taxon>
        <taxon>Rotifera</taxon>
        <taxon>Eurotatoria</taxon>
        <taxon>Bdelloidea</taxon>
        <taxon>Philodinida</taxon>
        <taxon>Philodinidae</taxon>
        <taxon>Rotaria</taxon>
    </lineage>
</organism>
<dbReference type="PROSITE" id="PS00022">
    <property type="entry name" value="EGF_1"/>
    <property type="match status" value="3"/>
</dbReference>
<evidence type="ECO:0000256" key="5">
    <source>
        <dbReference type="ARBA" id="ARBA00023136"/>
    </source>
</evidence>
<dbReference type="Gene3D" id="4.10.400.10">
    <property type="entry name" value="Low-density Lipoprotein Receptor"/>
    <property type="match status" value="2"/>
</dbReference>
<keyword evidence="6 7" id="KW-1015">Disulfide bond</keyword>
<dbReference type="Pfam" id="PF00057">
    <property type="entry name" value="Ldl_recept_a"/>
    <property type="match status" value="2"/>
</dbReference>
<evidence type="ECO:0000256" key="4">
    <source>
        <dbReference type="ARBA" id="ARBA00022989"/>
    </source>
</evidence>
<dbReference type="PROSITE" id="PS50026">
    <property type="entry name" value="EGF_3"/>
    <property type="match status" value="2"/>
</dbReference>
<comment type="caution">
    <text evidence="10">The sequence shown here is derived from an EMBL/GenBank/DDBJ whole genome shotgun (WGS) entry which is preliminary data.</text>
</comment>
<dbReference type="SUPFAM" id="SSF57424">
    <property type="entry name" value="LDL receptor-like module"/>
    <property type="match status" value="2"/>
</dbReference>